<feature type="transmembrane region" description="Helical" evidence="8">
    <location>
        <begin position="94"/>
        <end position="112"/>
    </location>
</feature>
<feature type="transmembrane region" description="Helical" evidence="8">
    <location>
        <begin position="67"/>
        <end position="88"/>
    </location>
</feature>
<keyword evidence="5 8" id="KW-1133">Transmembrane helix</keyword>
<feature type="transmembrane region" description="Helical" evidence="8">
    <location>
        <begin position="35"/>
        <end position="55"/>
    </location>
</feature>
<dbReference type="PANTHER" id="PTHR42920:SF5">
    <property type="entry name" value="EAMA DOMAIN-CONTAINING PROTEIN"/>
    <property type="match status" value="1"/>
</dbReference>
<evidence type="ECO:0000256" key="2">
    <source>
        <dbReference type="ARBA" id="ARBA00007362"/>
    </source>
</evidence>
<sequence>MMRNRRVDLVLLGVAVVWGSSYLAAKVLVDVAGVLPVLALRYAGAALALVVVVGLTRARVGREELRWGVLLGLSQAAILALETFGVAGTSATNAGLLISLTILLTPGLEGVVQRSWLPPAFFAAALVAVAGVVLLVGGGGLRAPSGGDLLVLAAAVVRAAHVTAIGRVTRTRALDLRGLTFVQTALGAVLFTALDPLGVARLAAGATPAQWAGLAYLALGCSVFAFLAQSWAVRRTSASRASLLLGTEPLFAVLTGVVLGGEVLGPVGAVGAVLILAATAWGQRVEARARLSAAVPAPRPVPAPASAADGSRPTSGRA</sequence>
<feature type="transmembrane region" description="Helical" evidence="8">
    <location>
        <begin position="209"/>
        <end position="228"/>
    </location>
</feature>
<reference evidence="10 11" key="1">
    <citation type="submission" date="2020-08" db="EMBL/GenBank/DDBJ databases">
        <title>The Agave Microbiome: Exploring the role of microbial communities in plant adaptations to desert environments.</title>
        <authorList>
            <person name="Partida-Martinez L.P."/>
        </authorList>
    </citation>
    <scope>NUCLEOTIDE SEQUENCE [LARGE SCALE GENOMIC DNA]</scope>
    <source>
        <strain evidence="10 11">AS2.23</strain>
    </source>
</reference>
<feature type="domain" description="EamA" evidence="9">
    <location>
        <begin position="8"/>
        <end position="136"/>
    </location>
</feature>
<name>A0A7W4TPH4_KINRA</name>
<evidence type="ECO:0000256" key="7">
    <source>
        <dbReference type="SAM" id="MobiDB-lite"/>
    </source>
</evidence>
<evidence type="ECO:0000313" key="10">
    <source>
        <dbReference type="EMBL" id="MBB2902277.1"/>
    </source>
</evidence>
<evidence type="ECO:0000256" key="4">
    <source>
        <dbReference type="ARBA" id="ARBA00022692"/>
    </source>
</evidence>
<comment type="caution">
    <text evidence="10">The sequence shown here is derived from an EMBL/GenBank/DDBJ whole genome shotgun (WGS) entry which is preliminary data.</text>
</comment>
<dbReference type="InterPro" id="IPR000620">
    <property type="entry name" value="EamA_dom"/>
</dbReference>
<dbReference type="Proteomes" id="UP000533269">
    <property type="component" value="Unassembled WGS sequence"/>
</dbReference>
<evidence type="ECO:0000256" key="8">
    <source>
        <dbReference type="SAM" id="Phobius"/>
    </source>
</evidence>
<feature type="transmembrane region" description="Helical" evidence="8">
    <location>
        <begin position="181"/>
        <end position="203"/>
    </location>
</feature>
<feature type="transmembrane region" description="Helical" evidence="8">
    <location>
        <begin position="119"/>
        <end position="137"/>
    </location>
</feature>
<dbReference type="InterPro" id="IPR051258">
    <property type="entry name" value="Diverse_Substrate_Transporter"/>
</dbReference>
<evidence type="ECO:0000256" key="3">
    <source>
        <dbReference type="ARBA" id="ARBA00022475"/>
    </source>
</evidence>
<keyword evidence="3" id="KW-1003">Cell membrane</keyword>
<evidence type="ECO:0000313" key="11">
    <source>
        <dbReference type="Proteomes" id="UP000533269"/>
    </source>
</evidence>
<dbReference type="PANTHER" id="PTHR42920">
    <property type="entry name" value="OS03G0707200 PROTEIN-RELATED"/>
    <property type="match status" value="1"/>
</dbReference>
<dbReference type="EMBL" id="JACHVY010000003">
    <property type="protein sequence ID" value="MBB2902277.1"/>
    <property type="molecule type" value="Genomic_DNA"/>
</dbReference>
<evidence type="ECO:0000259" key="9">
    <source>
        <dbReference type="Pfam" id="PF00892"/>
    </source>
</evidence>
<proteinExistence type="inferred from homology"/>
<comment type="similarity">
    <text evidence="2">Belongs to the EamA transporter family.</text>
</comment>
<organism evidence="10 11">
    <name type="scientific">Kineococcus radiotolerans</name>
    <dbReference type="NCBI Taxonomy" id="131568"/>
    <lineage>
        <taxon>Bacteria</taxon>
        <taxon>Bacillati</taxon>
        <taxon>Actinomycetota</taxon>
        <taxon>Actinomycetes</taxon>
        <taxon>Kineosporiales</taxon>
        <taxon>Kineosporiaceae</taxon>
        <taxon>Kineococcus</taxon>
    </lineage>
</organism>
<dbReference type="AlphaFoldDB" id="A0A7W4TPH4"/>
<dbReference type="GO" id="GO:0005886">
    <property type="term" value="C:plasma membrane"/>
    <property type="evidence" value="ECO:0007669"/>
    <property type="project" value="UniProtKB-SubCell"/>
</dbReference>
<keyword evidence="4 8" id="KW-0812">Transmembrane</keyword>
<gene>
    <name evidence="10" type="ORF">FHR75_003108</name>
</gene>
<protein>
    <submittedName>
        <fullName evidence="10">Drug/metabolite transporter (DMT)-like permease</fullName>
    </submittedName>
</protein>
<dbReference type="InterPro" id="IPR037185">
    <property type="entry name" value="EmrE-like"/>
</dbReference>
<feature type="region of interest" description="Disordered" evidence="7">
    <location>
        <begin position="297"/>
        <end position="318"/>
    </location>
</feature>
<evidence type="ECO:0000256" key="1">
    <source>
        <dbReference type="ARBA" id="ARBA00004651"/>
    </source>
</evidence>
<accession>A0A7W4TPH4</accession>
<feature type="domain" description="EamA" evidence="9">
    <location>
        <begin position="147"/>
        <end position="280"/>
    </location>
</feature>
<feature type="transmembrane region" description="Helical" evidence="8">
    <location>
        <begin position="264"/>
        <end position="282"/>
    </location>
</feature>
<dbReference type="Pfam" id="PF00892">
    <property type="entry name" value="EamA"/>
    <property type="match status" value="2"/>
</dbReference>
<dbReference type="SUPFAM" id="SSF103481">
    <property type="entry name" value="Multidrug resistance efflux transporter EmrE"/>
    <property type="match status" value="2"/>
</dbReference>
<comment type="subcellular location">
    <subcellularLocation>
        <location evidence="1">Cell membrane</location>
        <topology evidence="1">Multi-pass membrane protein</topology>
    </subcellularLocation>
</comment>
<evidence type="ECO:0000256" key="6">
    <source>
        <dbReference type="ARBA" id="ARBA00023136"/>
    </source>
</evidence>
<keyword evidence="6 8" id="KW-0472">Membrane</keyword>
<reference evidence="10 11" key="2">
    <citation type="submission" date="2020-08" db="EMBL/GenBank/DDBJ databases">
        <authorList>
            <person name="Partida-Martinez L."/>
            <person name="Huntemann M."/>
            <person name="Clum A."/>
            <person name="Wang J."/>
            <person name="Palaniappan K."/>
            <person name="Ritter S."/>
            <person name="Chen I.-M."/>
            <person name="Stamatis D."/>
            <person name="Reddy T."/>
            <person name="O'Malley R."/>
            <person name="Daum C."/>
            <person name="Shapiro N."/>
            <person name="Ivanova N."/>
            <person name="Kyrpides N."/>
            <person name="Woyke T."/>
        </authorList>
    </citation>
    <scope>NUCLEOTIDE SEQUENCE [LARGE SCALE GENOMIC DNA]</scope>
    <source>
        <strain evidence="10 11">AS2.23</strain>
    </source>
</reference>
<evidence type="ECO:0000256" key="5">
    <source>
        <dbReference type="ARBA" id="ARBA00022989"/>
    </source>
</evidence>